<dbReference type="Proteomes" id="UP000626109">
    <property type="component" value="Unassembled WGS sequence"/>
</dbReference>
<comment type="caution">
    <text evidence="2">The sequence shown here is derived from an EMBL/GenBank/DDBJ whole genome shotgun (WGS) entry which is preliminary data.</text>
</comment>
<protein>
    <submittedName>
        <fullName evidence="2">Uncharacterized protein</fullName>
    </submittedName>
</protein>
<feature type="compositionally biased region" description="Polar residues" evidence="1">
    <location>
        <begin position="118"/>
        <end position="128"/>
    </location>
</feature>
<sequence length="128" mass="14067">MAGRVSTLSVSTLLGQQPALRTSRRSQPPRASFSVDNVVQDRYRKMIRFKRVLASHFLLGEGGMDLTNRDAVDELVQQFEVSEQSAQRASLIGRASRVSLLSNASPAAPEKPKEKPTLVSQTSRDSLV</sequence>
<dbReference type="EMBL" id="CAJNNW010035660">
    <property type="protein sequence ID" value="CAE8729116.1"/>
    <property type="molecule type" value="Genomic_DNA"/>
</dbReference>
<evidence type="ECO:0000313" key="2">
    <source>
        <dbReference type="EMBL" id="CAE8729116.1"/>
    </source>
</evidence>
<reference evidence="2" key="1">
    <citation type="submission" date="2021-02" db="EMBL/GenBank/DDBJ databases">
        <authorList>
            <person name="Dougan E. K."/>
            <person name="Rhodes N."/>
            <person name="Thang M."/>
            <person name="Chan C."/>
        </authorList>
    </citation>
    <scope>NUCLEOTIDE SEQUENCE</scope>
</reference>
<gene>
    <name evidence="2" type="ORF">PGLA2088_LOCUS45322</name>
</gene>
<proteinExistence type="predicted"/>
<name>A0A813LEJ8_POLGL</name>
<organism evidence="2 3">
    <name type="scientific">Polarella glacialis</name>
    <name type="common">Dinoflagellate</name>
    <dbReference type="NCBI Taxonomy" id="89957"/>
    <lineage>
        <taxon>Eukaryota</taxon>
        <taxon>Sar</taxon>
        <taxon>Alveolata</taxon>
        <taxon>Dinophyceae</taxon>
        <taxon>Suessiales</taxon>
        <taxon>Suessiaceae</taxon>
        <taxon>Polarella</taxon>
    </lineage>
</organism>
<dbReference type="AlphaFoldDB" id="A0A813LEJ8"/>
<evidence type="ECO:0000256" key="1">
    <source>
        <dbReference type="SAM" id="MobiDB-lite"/>
    </source>
</evidence>
<feature type="region of interest" description="Disordered" evidence="1">
    <location>
        <begin position="101"/>
        <end position="128"/>
    </location>
</feature>
<accession>A0A813LEJ8</accession>
<evidence type="ECO:0000313" key="3">
    <source>
        <dbReference type="Proteomes" id="UP000626109"/>
    </source>
</evidence>